<dbReference type="EMBL" id="PEYM01000080">
    <property type="protein sequence ID" value="PIS29535.1"/>
    <property type="molecule type" value="Genomic_DNA"/>
</dbReference>
<accession>A0A2H0XXP2</accession>
<evidence type="ECO:0000313" key="3">
    <source>
        <dbReference type="Proteomes" id="UP000231343"/>
    </source>
</evidence>
<gene>
    <name evidence="2" type="ORF">COT42_05095</name>
</gene>
<evidence type="ECO:0000256" key="1">
    <source>
        <dbReference type="SAM" id="SignalP"/>
    </source>
</evidence>
<feature type="chain" id="PRO_5013574371" evidence="1">
    <location>
        <begin position="21"/>
        <end position="351"/>
    </location>
</feature>
<evidence type="ECO:0000313" key="2">
    <source>
        <dbReference type="EMBL" id="PIS29535.1"/>
    </source>
</evidence>
<protein>
    <submittedName>
        <fullName evidence="2">Uncharacterized protein</fullName>
    </submittedName>
</protein>
<dbReference type="AlphaFoldDB" id="A0A2H0XXP2"/>
<sequence length="351" mass="38388">MGIGLALLITFGLIAAGCGGATQTANRTLPINDQAENDAETAPSTLPAPTVVIGPDVTIESLHIEDISAALIIITTIPDPSQAMILGFGELHDNCRSSSAGIRCLSVQTTASHFAQEIFPLLSQPEFGEIQNHVSEFFRRDPLVQSQLGSFMQGANFESLSHLSDFMSGRDFCSVLGILQMARENGTIFYGAHLSLRQLPFAQAFWQVYAGREEEVSVILGDNAYEQIHAVYDNNRSVSFYGGASHINPDPIGAFAPRSFGVRLLALAGDYYRAIALIVPEIAERDPNNPILTRLNNWQQYVPADGLTLLQTRVNDHRSLYYIIYPRTPAAQIHPIGQSEIYDCVDQPPLN</sequence>
<organism evidence="2 3">
    <name type="scientific">Candidatus Saganbacteria bacterium CG08_land_8_20_14_0_20_45_16</name>
    <dbReference type="NCBI Taxonomy" id="2014293"/>
    <lineage>
        <taxon>Bacteria</taxon>
        <taxon>Bacillati</taxon>
        <taxon>Saganbacteria</taxon>
    </lineage>
</organism>
<proteinExistence type="predicted"/>
<feature type="signal peptide" evidence="1">
    <location>
        <begin position="1"/>
        <end position="20"/>
    </location>
</feature>
<dbReference type="Proteomes" id="UP000231343">
    <property type="component" value="Unassembled WGS sequence"/>
</dbReference>
<keyword evidence="1" id="KW-0732">Signal</keyword>
<reference evidence="2 3" key="1">
    <citation type="submission" date="2017-09" db="EMBL/GenBank/DDBJ databases">
        <title>Depth-based differentiation of microbial function through sediment-hosted aquifers and enrichment of novel symbionts in the deep terrestrial subsurface.</title>
        <authorList>
            <person name="Probst A.J."/>
            <person name="Ladd B."/>
            <person name="Jarett J.K."/>
            <person name="Geller-Mcgrath D.E."/>
            <person name="Sieber C.M."/>
            <person name="Emerson J.B."/>
            <person name="Anantharaman K."/>
            <person name="Thomas B.C."/>
            <person name="Malmstrom R."/>
            <person name="Stieglmeier M."/>
            <person name="Klingl A."/>
            <person name="Woyke T."/>
            <person name="Ryan C.M."/>
            <person name="Banfield J.F."/>
        </authorList>
    </citation>
    <scope>NUCLEOTIDE SEQUENCE [LARGE SCALE GENOMIC DNA]</scope>
    <source>
        <strain evidence="2">CG08_land_8_20_14_0_20_45_16</strain>
    </source>
</reference>
<comment type="caution">
    <text evidence="2">The sequence shown here is derived from an EMBL/GenBank/DDBJ whole genome shotgun (WGS) entry which is preliminary data.</text>
</comment>
<name>A0A2H0XXP2_UNCSA</name>